<feature type="region of interest" description="Disordered" evidence="1">
    <location>
        <begin position="367"/>
        <end position="420"/>
    </location>
</feature>
<name>A0A830D7U9_9LAMI</name>
<accession>A0A830D7U9</accession>
<keyword evidence="3" id="KW-1185">Reference proteome</keyword>
<sequence>MEELLSAVKVHHSRKRKNFHPSTSSSHPSIGISRPDPVPREPKSFPPETESVEALLGANSNNASRISSIKDLRMRRVFTPDVNSVLEEEEEETDDDRKKLMKGSDSTLALDSNIGDAKLDELEKSEIMAHKTDDTRNDFENGPNFKNPEISGNGSDSKSKMAPNSCRRKKVFKTSSSFSYKRLLPYLMDIVNDESSVTKLEIVDALIPCKLQKLNGLKSETMSFAEKSSSANAKCVVPQFDDTKTEMPFNQHGLSGAETEMGQAAEVIGASTEKECVQTTPPDSAFFCNTEEQQISKDSEKSNSHVLRQSLSSNRSVLNPCSRLRQSLSFKRLLPFLMNSSCDSGITLHPVPQVDLIKDNVEQNHVNDTKTDINGDRMTNLPLSDGSAPETNNNNSVSSEPLMPDLHTAENAPQSHNSDHTELEPCLVLPSSSTIDDDISNQQSTSTEPGPVGIQKGCLDMGLELHNNNGESTEASNAMVSPAIGSCKGILKRNRRGCRGLCNCLNCASFRLHADRAFEFSRNQMHDVEEVASDLMSELASLRLLLEKSIVSNNDLAAIQLNSVVIKEACSKALEAENIAKERFSQLNYDLDVHCRTPILLEPKVTFANYIQQRAIPVLDTFADTENKKG</sequence>
<feature type="compositionally biased region" description="Polar residues" evidence="1">
    <location>
        <begin position="432"/>
        <end position="448"/>
    </location>
</feature>
<evidence type="ECO:0000313" key="3">
    <source>
        <dbReference type="Proteomes" id="UP000653305"/>
    </source>
</evidence>
<feature type="region of interest" description="Disordered" evidence="1">
    <location>
        <begin position="432"/>
        <end position="452"/>
    </location>
</feature>
<gene>
    <name evidence="2" type="ORF">PHJA_002816300</name>
</gene>
<feature type="region of interest" description="Disordered" evidence="1">
    <location>
        <begin position="134"/>
        <end position="167"/>
    </location>
</feature>
<comment type="caution">
    <text evidence="2">The sequence shown here is derived from an EMBL/GenBank/DDBJ whole genome shotgun (WGS) entry which is preliminary data.</text>
</comment>
<dbReference type="Proteomes" id="UP000653305">
    <property type="component" value="Unassembled WGS sequence"/>
</dbReference>
<feature type="compositionally biased region" description="Basic residues" evidence="1">
    <location>
        <begin position="9"/>
        <end position="19"/>
    </location>
</feature>
<proteinExistence type="predicted"/>
<dbReference type="PANTHER" id="PTHR34461:SF4">
    <property type="entry name" value="OS01G0101800 PROTEIN"/>
    <property type="match status" value="1"/>
</dbReference>
<protein>
    <submittedName>
        <fullName evidence="2">Uncharacterized protein</fullName>
    </submittedName>
</protein>
<dbReference type="OrthoDB" id="766405at2759"/>
<dbReference type="AlphaFoldDB" id="A0A830D7U9"/>
<feature type="compositionally biased region" description="Polar residues" evidence="1">
    <location>
        <begin position="389"/>
        <end position="399"/>
    </location>
</feature>
<evidence type="ECO:0000256" key="1">
    <source>
        <dbReference type="SAM" id="MobiDB-lite"/>
    </source>
</evidence>
<dbReference type="EMBL" id="BMAC01001295">
    <property type="protein sequence ID" value="GFQ06723.1"/>
    <property type="molecule type" value="Genomic_DNA"/>
</dbReference>
<dbReference type="PANTHER" id="PTHR34461">
    <property type="entry name" value="EXPRESSED PROTEIN"/>
    <property type="match status" value="1"/>
</dbReference>
<evidence type="ECO:0000313" key="2">
    <source>
        <dbReference type="EMBL" id="GFQ06723.1"/>
    </source>
</evidence>
<reference evidence="2" key="1">
    <citation type="submission" date="2020-07" db="EMBL/GenBank/DDBJ databases">
        <title>Ethylene signaling mediates host invasion by parasitic plants.</title>
        <authorList>
            <person name="Yoshida S."/>
        </authorList>
    </citation>
    <scope>NUCLEOTIDE SEQUENCE</scope>
    <source>
        <strain evidence="2">Okayama</strain>
    </source>
</reference>
<organism evidence="2 3">
    <name type="scientific">Phtheirospermum japonicum</name>
    <dbReference type="NCBI Taxonomy" id="374723"/>
    <lineage>
        <taxon>Eukaryota</taxon>
        <taxon>Viridiplantae</taxon>
        <taxon>Streptophyta</taxon>
        <taxon>Embryophyta</taxon>
        <taxon>Tracheophyta</taxon>
        <taxon>Spermatophyta</taxon>
        <taxon>Magnoliopsida</taxon>
        <taxon>eudicotyledons</taxon>
        <taxon>Gunneridae</taxon>
        <taxon>Pentapetalae</taxon>
        <taxon>asterids</taxon>
        <taxon>lamiids</taxon>
        <taxon>Lamiales</taxon>
        <taxon>Orobanchaceae</taxon>
        <taxon>Orobanchaceae incertae sedis</taxon>
        <taxon>Phtheirospermum</taxon>
    </lineage>
</organism>
<feature type="region of interest" description="Disordered" evidence="1">
    <location>
        <begin position="1"/>
        <end position="51"/>
    </location>
</feature>
<feature type="compositionally biased region" description="Low complexity" evidence="1">
    <location>
        <begin position="20"/>
        <end position="33"/>
    </location>
</feature>